<name>A0A0F9Q382_9ZZZZ</name>
<reference evidence="1" key="1">
    <citation type="journal article" date="2015" name="Nature">
        <title>Complex archaea that bridge the gap between prokaryotes and eukaryotes.</title>
        <authorList>
            <person name="Spang A."/>
            <person name="Saw J.H."/>
            <person name="Jorgensen S.L."/>
            <person name="Zaremba-Niedzwiedzka K."/>
            <person name="Martijn J."/>
            <person name="Lind A.E."/>
            <person name="van Eijk R."/>
            <person name="Schleper C."/>
            <person name="Guy L."/>
            <person name="Ettema T.J."/>
        </authorList>
    </citation>
    <scope>NUCLEOTIDE SEQUENCE</scope>
</reference>
<dbReference type="PROSITE" id="PS51257">
    <property type="entry name" value="PROKAR_LIPOPROTEIN"/>
    <property type="match status" value="1"/>
</dbReference>
<proteinExistence type="predicted"/>
<gene>
    <name evidence="1" type="ORF">LCGC14_1143990</name>
</gene>
<comment type="caution">
    <text evidence="1">The sequence shown here is derived from an EMBL/GenBank/DDBJ whole genome shotgun (WGS) entry which is preliminary data.</text>
</comment>
<feature type="non-terminal residue" evidence="1">
    <location>
        <position position="89"/>
    </location>
</feature>
<dbReference type="EMBL" id="LAZR01005453">
    <property type="protein sequence ID" value="KKM99832.1"/>
    <property type="molecule type" value="Genomic_DNA"/>
</dbReference>
<accession>A0A0F9Q382</accession>
<organism evidence="1">
    <name type="scientific">marine sediment metagenome</name>
    <dbReference type="NCBI Taxonomy" id="412755"/>
    <lineage>
        <taxon>unclassified sequences</taxon>
        <taxon>metagenomes</taxon>
        <taxon>ecological metagenomes</taxon>
    </lineage>
</organism>
<evidence type="ECO:0000313" key="1">
    <source>
        <dbReference type="EMBL" id="KKM99832.1"/>
    </source>
</evidence>
<protein>
    <submittedName>
        <fullName evidence="1">Uncharacterized protein</fullName>
    </submittedName>
</protein>
<dbReference type="AlphaFoldDB" id="A0A0F9Q382"/>
<sequence length="89" mass="8987">MLKLRLFAALVIAGGVLAACDDAPSQGNAIGTTKTATSSGSSSSATTVSSVKANVVWPGMAPEDMNVAIDSNLTRSNFMVVYDGSGSMD</sequence>